<dbReference type="GO" id="GO:0046306">
    <property type="term" value="P:alkanesulfonate catabolic process"/>
    <property type="evidence" value="ECO:0007669"/>
    <property type="project" value="TreeGrafter"/>
</dbReference>
<dbReference type="Gene3D" id="3.20.20.30">
    <property type="entry name" value="Luciferase-like domain"/>
    <property type="match status" value="1"/>
</dbReference>
<evidence type="ECO:0000313" key="7">
    <source>
        <dbReference type="Proteomes" id="UP000294856"/>
    </source>
</evidence>
<sequence>MPGDIRLIAMGYRCLSPPKTTVGSQNMSIRLGYQMPYFGYAASPRALFPQVIAQAREAEAAGFDAVLFMDHFYQVYGQPEDWMLEAYTALAGLATVTERIQLATLMTCNTYRNPALLAKIVTTLDVVSGGRAALGIGAGWFDLEHIGYGFEYGTFTERFQRLEEAMQIISPMLRGQRPTFQGTWYRAENAINEPRVRDDLPILLGGSGEQKTFGLAARYADHLNILCHTADLPRKLSALRRRCEEAGRDPQTLETSFRAVVVLDQDGDRARKLAREFMERDVVVVISPDSVFAGTPDDVAEQIQRRILDHGVDGIIVNMVANGHEPGILELAGKALSPLVH</sequence>
<protein>
    <submittedName>
        <fullName evidence="6">F420-dependent oxidoreductase-like protein</fullName>
    </submittedName>
</protein>
<dbReference type="InterPro" id="IPR019952">
    <property type="entry name" value="F420_OxRdatse_Rv1855c_pred"/>
</dbReference>
<dbReference type="InterPro" id="IPR036661">
    <property type="entry name" value="Luciferase-like_sf"/>
</dbReference>
<dbReference type="SUPFAM" id="SSF51679">
    <property type="entry name" value="Bacterial luciferase-like"/>
    <property type="match status" value="1"/>
</dbReference>
<dbReference type="Pfam" id="PF00296">
    <property type="entry name" value="Bac_luciferase"/>
    <property type="match status" value="1"/>
</dbReference>
<keyword evidence="4" id="KW-0503">Monooxygenase</keyword>
<dbReference type="NCBIfam" id="TIGR03560">
    <property type="entry name" value="F420_Rv1855c"/>
    <property type="match status" value="1"/>
</dbReference>
<comment type="caution">
    <text evidence="6">The sequence shown here is derived from an EMBL/GenBank/DDBJ whole genome shotgun (WGS) entry which is preliminary data.</text>
</comment>
<dbReference type="Proteomes" id="UP000294856">
    <property type="component" value="Unassembled WGS sequence"/>
</dbReference>
<dbReference type="InterPro" id="IPR011251">
    <property type="entry name" value="Luciferase-like_dom"/>
</dbReference>
<proteinExistence type="predicted"/>
<feature type="domain" description="Luciferase-like" evidence="5">
    <location>
        <begin position="48"/>
        <end position="278"/>
    </location>
</feature>
<organism evidence="6 7">
    <name type="scientific">Nocardia alba</name>
    <dbReference type="NCBI Taxonomy" id="225051"/>
    <lineage>
        <taxon>Bacteria</taxon>
        <taxon>Bacillati</taxon>
        <taxon>Actinomycetota</taxon>
        <taxon>Actinomycetes</taxon>
        <taxon>Mycobacteriales</taxon>
        <taxon>Nocardiaceae</taxon>
        <taxon>Nocardia</taxon>
    </lineage>
</organism>
<dbReference type="GO" id="GO:0008726">
    <property type="term" value="F:alkanesulfonate monooxygenase activity"/>
    <property type="evidence" value="ECO:0007669"/>
    <property type="project" value="TreeGrafter"/>
</dbReference>
<dbReference type="STRING" id="1210063.GCA_001612665_00680"/>
<accession>A0A4R1FQ47</accession>
<evidence type="ECO:0000256" key="4">
    <source>
        <dbReference type="ARBA" id="ARBA00023033"/>
    </source>
</evidence>
<keyword evidence="2" id="KW-0288">FMN</keyword>
<dbReference type="PANTHER" id="PTHR42847">
    <property type="entry name" value="ALKANESULFONATE MONOOXYGENASE"/>
    <property type="match status" value="1"/>
</dbReference>
<reference evidence="6 7" key="1">
    <citation type="submission" date="2019-03" db="EMBL/GenBank/DDBJ databases">
        <title>Genomic Encyclopedia of Type Strains, Phase IV (KMG-IV): sequencing the most valuable type-strain genomes for metagenomic binning, comparative biology and taxonomic classification.</title>
        <authorList>
            <person name="Goeker M."/>
        </authorList>
    </citation>
    <scope>NUCLEOTIDE SEQUENCE [LARGE SCALE GENOMIC DNA]</scope>
    <source>
        <strain evidence="6 7">DSM 44684</strain>
    </source>
</reference>
<evidence type="ECO:0000256" key="2">
    <source>
        <dbReference type="ARBA" id="ARBA00022643"/>
    </source>
</evidence>
<name>A0A4R1FQ47_9NOCA</name>
<dbReference type="InterPro" id="IPR050172">
    <property type="entry name" value="SsuD_RutA_monooxygenase"/>
</dbReference>
<evidence type="ECO:0000259" key="5">
    <source>
        <dbReference type="Pfam" id="PF00296"/>
    </source>
</evidence>
<keyword evidence="3" id="KW-0560">Oxidoreductase</keyword>
<gene>
    <name evidence="6" type="ORF">DFR71_3021</name>
</gene>
<evidence type="ECO:0000313" key="6">
    <source>
        <dbReference type="EMBL" id="TCJ96987.1"/>
    </source>
</evidence>
<keyword evidence="7" id="KW-1185">Reference proteome</keyword>
<dbReference type="AlphaFoldDB" id="A0A4R1FQ47"/>
<keyword evidence="1" id="KW-0285">Flavoprotein</keyword>
<dbReference type="EMBL" id="SMFR01000002">
    <property type="protein sequence ID" value="TCJ96987.1"/>
    <property type="molecule type" value="Genomic_DNA"/>
</dbReference>
<evidence type="ECO:0000256" key="1">
    <source>
        <dbReference type="ARBA" id="ARBA00022630"/>
    </source>
</evidence>
<dbReference type="PANTHER" id="PTHR42847:SF8">
    <property type="entry name" value="CONSERVED PROTEIN"/>
    <property type="match status" value="1"/>
</dbReference>
<evidence type="ECO:0000256" key="3">
    <source>
        <dbReference type="ARBA" id="ARBA00023002"/>
    </source>
</evidence>